<evidence type="ECO:0000256" key="2">
    <source>
        <dbReference type="ARBA" id="ARBA00012438"/>
    </source>
</evidence>
<keyword evidence="8" id="KW-0902">Two-component regulatory system</keyword>
<evidence type="ECO:0000256" key="1">
    <source>
        <dbReference type="ARBA" id="ARBA00000085"/>
    </source>
</evidence>
<dbReference type="GO" id="GO:0016020">
    <property type="term" value="C:membrane"/>
    <property type="evidence" value="ECO:0007669"/>
    <property type="project" value="InterPro"/>
</dbReference>
<keyword evidence="6 11" id="KW-0418">Kinase</keyword>
<feature type="transmembrane region" description="Helical" evidence="9">
    <location>
        <begin position="49"/>
        <end position="71"/>
    </location>
</feature>
<keyword evidence="9" id="KW-0472">Membrane</keyword>
<evidence type="ECO:0000256" key="4">
    <source>
        <dbReference type="ARBA" id="ARBA00022679"/>
    </source>
</evidence>
<keyword evidence="5" id="KW-0547">Nucleotide-binding</keyword>
<dbReference type="InterPro" id="IPR011712">
    <property type="entry name" value="Sig_transdc_His_kin_sub3_dim/P"/>
</dbReference>
<evidence type="ECO:0000259" key="10">
    <source>
        <dbReference type="SMART" id="SM00387"/>
    </source>
</evidence>
<dbReference type="Gene3D" id="1.20.5.1930">
    <property type="match status" value="1"/>
</dbReference>
<feature type="transmembrane region" description="Helical" evidence="9">
    <location>
        <begin position="83"/>
        <end position="100"/>
    </location>
</feature>
<dbReference type="Pfam" id="PF07730">
    <property type="entry name" value="HisKA_3"/>
    <property type="match status" value="1"/>
</dbReference>
<dbReference type="EC" id="2.7.13.3" evidence="2"/>
<dbReference type="CDD" id="cd16917">
    <property type="entry name" value="HATPase_UhpB-NarQ-NarX-like"/>
    <property type="match status" value="1"/>
</dbReference>
<evidence type="ECO:0000313" key="11">
    <source>
        <dbReference type="EMBL" id="TDA23478.1"/>
    </source>
</evidence>
<keyword evidence="3" id="KW-0597">Phosphoprotein</keyword>
<dbReference type="GO" id="GO:0046983">
    <property type="term" value="F:protein dimerization activity"/>
    <property type="evidence" value="ECO:0007669"/>
    <property type="project" value="InterPro"/>
</dbReference>
<dbReference type="GO" id="GO:0000155">
    <property type="term" value="F:phosphorelay sensor kinase activity"/>
    <property type="evidence" value="ECO:0007669"/>
    <property type="project" value="InterPro"/>
</dbReference>
<evidence type="ECO:0000256" key="7">
    <source>
        <dbReference type="ARBA" id="ARBA00022840"/>
    </source>
</evidence>
<feature type="transmembrane region" description="Helical" evidence="9">
    <location>
        <begin position="106"/>
        <end position="124"/>
    </location>
</feature>
<dbReference type="EMBL" id="SMMX01000001">
    <property type="protein sequence ID" value="TDA23478.1"/>
    <property type="molecule type" value="Genomic_DNA"/>
</dbReference>
<evidence type="ECO:0000256" key="9">
    <source>
        <dbReference type="SAM" id="Phobius"/>
    </source>
</evidence>
<evidence type="ECO:0000313" key="12">
    <source>
        <dbReference type="Proteomes" id="UP000295710"/>
    </source>
</evidence>
<evidence type="ECO:0000256" key="8">
    <source>
        <dbReference type="ARBA" id="ARBA00023012"/>
    </source>
</evidence>
<dbReference type="Gene3D" id="3.30.565.10">
    <property type="entry name" value="Histidine kinase-like ATPase, C-terminal domain"/>
    <property type="match status" value="1"/>
</dbReference>
<dbReference type="InterPro" id="IPR050482">
    <property type="entry name" value="Sensor_HK_TwoCompSys"/>
</dbReference>
<dbReference type="Proteomes" id="UP000295710">
    <property type="component" value="Unassembled WGS sequence"/>
</dbReference>
<comment type="caution">
    <text evidence="11">The sequence shown here is derived from an EMBL/GenBank/DDBJ whole genome shotgun (WGS) entry which is preliminary data.</text>
</comment>
<dbReference type="RefSeq" id="WP_132274428.1">
    <property type="nucleotide sequence ID" value="NZ_JAOBST010000027.1"/>
</dbReference>
<evidence type="ECO:0000256" key="6">
    <source>
        <dbReference type="ARBA" id="ARBA00022777"/>
    </source>
</evidence>
<name>A0A4R4FIX2_9FIRM</name>
<keyword evidence="4" id="KW-0808">Transferase</keyword>
<feature type="domain" description="Histidine kinase/HSP90-like ATPase" evidence="10">
    <location>
        <begin position="265"/>
        <end position="352"/>
    </location>
</feature>
<comment type="catalytic activity">
    <reaction evidence="1">
        <text>ATP + protein L-histidine = ADP + protein N-phospho-L-histidine.</text>
        <dbReference type="EC" id="2.7.13.3"/>
    </reaction>
</comment>
<evidence type="ECO:0000256" key="5">
    <source>
        <dbReference type="ARBA" id="ARBA00022741"/>
    </source>
</evidence>
<feature type="transmembrane region" description="Helical" evidence="9">
    <location>
        <begin position="12"/>
        <end position="37"/>
    </location>
</feature>
<dbReference type="InterPro" id="IPR003594">
    <property type="entry name" value="HATPase_dom"/>
</dbReference>
<organism evidence="11 12">
    <name type="scientific">Extibacter muris</name>
    <dbReference type="NCBI Taxonomy" id="1796622"/>
    <lineage>
        <taxon>Bacteria</taxon>
        <taxon>Bacillati</taxon>
        <taxon>Bacillota</taxon>
        <taxon>Clostridia</taxon>
        <taxon>Lachnospirales</taxon>
        <taxon>Lachnospiraceae</taxon>
        <taxon>Extibacter</taxon>
    </lineage>
</organism>
<dbReference type="InterPro" id="IPR036890">
    <property type="entry name" value="HATPase_C_sf"/>
</dbReference>
<keyword evidence="12" id="KW-1185">Reference proteome</keyword>
<dbReference type="SMART" id="SM00387">
    <property type="entry name" value="HATPase_c"/>
    <property type="match status" value="1"/>
</dbReference>
<sequence length="353" mass="40035">MKRILDQLVLLIFSFTTVLLTQMDTAFVISFLIAVIYISANYFIGSRSFHLITSAVFIVLAVFFPVLLAFLPSVLYNCLWYKNHIGMAALCIVAICRILPDSPPLFLLLVLGSGISLLLCFQTDRHEQLELRFKKTRDDSTELNLLLKEKNHALLEKQDYEVYTATLKERNRIAREIHDNVGHMLTRSILMTGAIRMVNKNPALESSLLQLEETLNTAMTNVRESVHDLHDESINLKEALTGLTDAFTFCPIHMDYDMGYDVPRDIKYSFITIIKEALNNIIRHSNASDVHLVVREHPGLYQLIIEDNGTAKTGGNGLGLTNMKDRVEALSGTMQLQTKNGYRIFITIPKKEE</sequence>
<dbReference type="PANTHER" id="PTHR24421:SF10">
    <property type="entry name" value="NITRATE_NITRITE SENSOR PROTEIN NARQ"/>
    <property type="match status" value="1"/>
</dbReference>
<keyword evidence="7" id="KW-0067">ATP-binding</keyword>
<dbReference type="GO" id="GO:0005524">
    <property type="term" value="F:ATP binding"/>
    <property type="evidence" value="ECO:0007669"/>
    <property type="project" value="UniProtKB-KW"/>
</dbReference>
<keyword evidence="9" id="KW-1133">Transmembrane helix</keyword>
<proteinExistence type="predicted"/>
<protein>
    <recommendedName>
        <fullName evidence="2">histidine kinase</fullName>
        <ecNumber evidence="2">2.7.13.3</ecNumber>
    </recommendedName>
</protein>
<dbReference type="SUPFAM" id="SSF55874">
    <property type="entry name" value="ATPase domain of HSP90 chaperone/DNA topoisomerase II/histidine kinase"/>
    <property type="match status" value="1"/>
</dbReference>
<gene>
    <name evidence="11" type="ORF">E1963_01735</name>
</gene>
<reference evidence="11 12" key="1">
    <citation type="journal article" date="2016" name="Nat. Microbiol.">
        <title>The Mouse Intestinal Bacterial Collection (miBC) provides host-specific insight into cultured diversity and functional potential of the gut microbiota.</title>
        <authorList>
            <person name="Lagkouvardos I."/>
            <person name="Pukall R."/>
            <person name="Abt B."/>
            <person name="Foesel B.U."/>
            <person name="Meier-Kolthoff J.P."/>
            <person name="Kumar N."/>
            <person name="Bresciani A."/>
            <person name="Martinez I."/>
            <person name="Just S."/>
            <person name="Ziegler C."/>
            <person name="Brugiroux S."/>
            <person name="Garzetti D."/>
            <person name="Wenning M."/>
            <person name="Bui T.P."/>
            <person name="Wang J."/>
            <person name="Hugenholtz F."/>
            <person name="Plugge C.M."/>
            <person name="Peterson D.A."/>
            <person name="Hornef M.W."/>
            <person name="Baines J.F."/>
            <person name="Smidt H."/>
            <person name="Walter J."/>
            <person name="Kristiansen K."/>
            <person name="Nielsen H.B."/>
            <person name="Haller D."/>
            <person name="Overmann J."/>
            <person name="Stecher B."/>
            <person name="Clavel T."/>
        </authorList>
    </citation>
    <scope>NUCLEOTIDE SEQUENCE [LARGE SCALE GENOMIC DNA]</scope>
    <source>
        <strain evidence="11 12">DSM 28560</strain>
    </source>
</reference>
<dbReference type="AlphaFoldDB" id="A0A4R4FIX2"/>
<evidence type="ECO:0000256" key="3">
    <source>
        <dbReference type="ARBA" id="ARBA00022553"/>
    </source>
</evidence>
<keyword evidence="9" id="KW-0812">Transmembrane</keyword>
<dbReference type="Pfam" id="PF02518">
    <property type="entry name" value="HATPase_c"/>
    <property type="match status" value="1"/>
</dbReference>
<accession>A0A4R4FIX2</accession>
<dbReference type="PANTHER" id="PTHR24421">
    <property type="entry name" value="NITRATE/NITRITE SENSOR PROTEIN NARX-RELATED"/>
    <property type="match status" value="1"/>
</dbReference>